<evidence type="ECO:0000256" key="1">
    <source>
        <dbReference type="SAM" id="SignalP"/>
    </source>
</evidence>
<comment type="caution">
    <text evidence="2">The sequence shown here is derived from an EMBL/GenBank/DDBJ whole genome shotgun (WGS) entry which is preliminary data.</text>
</comment>
<accession>A0AA42AR06</accession>
<protein>
    <recommendedName>
        <fullName evidence="4">Defensin-like protein</fullName>
    </recommendedName>
</protein>
<reference evidence="2" key="1">
    <citation type="submission" date="2022-03" db="EMBL/GenBank/DDBJ databases">
        <title>A functionally conserved STORR gene fusion in Papaver species that diverged 16.8 million years ago.</title>
        <authorList>
            <person name="Catania T."/>
        </authorList>
    </citation>
    <scope>NUCLEOTIDE SEQUENCE</scope>
    <source>
        <strain evidence="2">S-191538</strain>
    </source>
</reference>
<feature type="chain" id="PRO_5041270586" description="Defensin-like protein" evidence="1">
    <location>
        <begin position="27"/>
        <end position="89"/>
    </location>
</feature>
<organism evidence="2 3">
    <name type="scientific">Papaver nudicaule</name>
    <name type="common">Iceland poppy</name>
    <dbReference type="NCBI Taxonomy" id="74823"/>
    <lineage>
        <taxon>Eukaryota</taxon>
        <taxon>Viridiplantae</taxon>
        <taxon>Streptophyta</taxon>
        <taxon>Embryophyta</taxon>
        <taxon>Tracheophyta</taxon>
        <taxon>Spermatophyta</taxon>
        <taxon>Magnoliopsida</taxon>
        <taxon>Ranunculales</taxon>
        <taxon>Papaveraceae</taxon>
        <taxon>Papaveroideae</taxon>
        <taxon>Papaver</taxon>
    </lineage>
</organism>
<evidence type="ECO:0000313" key="3">
    <source>
        <dbReference type="Proteomes" id="UP001177140"/>
    </source>
</evidence>
<feature type="signal peptide" evidence="1">
    <location>
        <begin position="1"/>
        <end position="26"/>
    </location>
</feature>
<sequence length="89" mass="9609">MAKPHFSFSPAVVGFVFVLLVLHLSSTPPSLEITCNGAELLNSSRDLSSCDDCEAYCNANASGFGSMVCTGDNFFLRFIGYPIICECCR</sequence>
<keyword evidence="3" id="KW-1185">Reference proteome</keyword>
<dbReference type="AlphaFoldDB" id="A0AA42AR06"/>
<dbReference type="Proteomes" id="UP001177140">
    <property type="component" value="Unassembled WGS sequence"/>
</dbReference>
<evidence type="ECO:0008006" key="4">
    <source>
        <dbReference type="Google" id="ProtNLM"/>
    </source>
</evidence>
<evidence type="ECO:0000313" key="2">
    <source>
        <dbReference type="EMBL" id="MCL7038940.1"/>
    </source>
</evidence>
<name>A0AA42AR06_PAPNU</name>
<dbReference type="EMBL" id="JAJJMA010195693">
    <property type="protein sequence ID" value="MCL7038940.1"/>
    <property type="molecule type" value="Genomic_DNA"/>
</dbReference>
<keyword evidence="1" id="KW-0732">Signal</keyword>
<proteinExistence type="predicted"/>
<gene>
    <name evidence="2" type="ORF">MKW94_006775</name>
</gene>